<accession>A0AAV6XBT9</accession>
<evidence type="ECO:0000256" key="2">
    <source>
        <dbReference type="SAM" id="MobiDB-lite"/>
    </source>
</evidence>
<dbReference type="EMBL" id="WHWC01000007">
    <property type="protein sequence ID" value="KAG8379884.1"/>
    <property type="molecule type" value="Genomic_DNA"/>
</dbReference>
<dbReference type="InterPro" id="IPR001878">
    <property type="entry name" value="Znf_CCHC"/>
</dbReference>
<dbReference type="GO" id="GO:0003676">
    <property type="term" value="F:nucleic acid binding"/>
    <property type="evidence" value="ECO:0007669"/>
    <property type="project" value="InterPro"/>
</dbReference>
<dbReference type="InterPro" id="IPR002156">
    <property type="entry name" value="RNaseH_domain"/>
</dbReference>
<name>A0AAV6XBT9_9LAMI</name>
<dbReference type="SUPFAM" id="SSF56219">
    <property type="entry name" value="DNase I-like"/>
    <property type="match status" value="1"/>
</dbReference>
<dbReference type="SUPFAM" id="SSF53098">
    <property type="entry name" value="Ribonuclease H-like"/>
    <property type="match status" value="1"/>
</dbReference>
<keyword evidence="1" id="KW-0863">Zinc-finger</keyword>
<dbReference type="InterPro" id="IPR044730">
    <property type="entry name" value="RNase_H-like_dom_plant"/>
</dbReference>
<dbReference type="PROSITE" id="PS50158">
    <property type="entry name" value="ZF_CCHC"/>
    <property type="match status" value="1"/>
</dbReference>
<comment type="caution">
    <text evidence="4">The sequence shown here is derived from an EMBL/GenBank/DDBJ whole genome shotgun (WGS) entry which is preliminary data.</text>
</comment>
<dbReference type="InterPro" id="IPR036397">
    <property type="entry name" value="RNaseH_sf"/>
</dbReference>
<keyword evidence="5" id="KW-1185">Reference proteome</keyword>
<dbReference type="InterPro" id="IPR036691">
    <property type="entry name" value="Endo/exonu/phosph_ase_sf"/>
</dbReference>
<dbReference type="InterPro" id="IPR040256">
    <property type="entry name" value="At4g02000-like"/>
</dbReference>
<dbReference type="Proteomes" id="UP000826271">
    <property type="component" value="Unassembled WGS sequence"/>
</dbReference>
<dbReference type="InterPro" id="IPR025836">
    <property type="entry name" value="Zn_knuckle_CX2CX4HX4C"/>
</dbReference>
<evidence type="ECO:0000256" key="1">
    <source>
        <dbReference type="PROSITE-ProRule" id="PRU00047"/>
    </source>
</evidence>
<evidence type="ECO:0000313" key="4">
    <source>
        <dbReference type="EMBL" id="KAG8379884.1"/>
    </source>
</evidence>
<organism evidence="4 5">
    <name type="scientific">Buddleja alternifolia</name>
    <dbReference type="NCBI Taxonomy" id="168488"/>
    <lineage>
        <taxon>Eukaryota</taxon>
        <taxon>Viridiplantae</taxon>
        <taxon>Streptophyta</taxon>
        <taxon>Embryophyta</taxon>
        <taxon>Tracheophyta</taxon>
        <taxon>Spermatophyta</taxon>
        <taxon>Magnoliopsida</taxon>
        <taxon>eudicotyledons</taxon>
        <taxon>Gunneridae</taxon>
        <taxon>Pentapetalae</taxon>
        <taxon>asterids</taxon>
        <taxon>lamiids</taxon>
        <taxon>Lamiales</taxon>
        <taxon>Scrophulariaceae</taxon>
        <taxon>Buddlejeae</taxon>
        <taxon>Buddleja</taxon>
    </lineage>
</organism>
<dbReference type="Gene3D" id="3.60.10.10">
    <property type="entry name" value="Endonuclease/exonuclease/phosphatase"/>
    <property type="match status" value="1"/>
</dbReference>
<evidence type="ECO:0000313" key="5">
    <source>
        <dbReference type="Proteomes" id="UP000826271"/>
    </source>
</evidence>
<protein>
    <recommendedName>
        <fullName evidence="3">CCHC-type domain-containing protein</fullName>
    </recommendedName>
</protein>
<dbReference type="PANTHER" id="PTHR31286:SF167">
    <property type="entry name" value="OS09G0268800 PROTEIN"/>
    <property type="match status" value="1"/>
</dbReference>
<dbReference type="Pfam" id="PF14392">
    <property type="entry name" value="zf-CCHC_4"/>
    <property type="match status" value="1"/>
</dbReference>
<dbReference type="GO" id="GO:0004523">
    <property type="term" value="F:RNA-DNA hybrid ribonuclease activity"/>
    <property type="evidence" value="ECO:0007669"/>
    <property type="project" value="InterPro"/>
</dbReference>
<dbReference type="PANTHER" id="PTHR31286">
    <property type="entry name" value="GLYCINE-RICH CELL WALL STRUCTURAL PROTEIN 1.8-LIKE"/>
    <property type="match status" value="1"/>
</dbReference>
<proteinExistence type="predicted"/>
<keyword evidence="1" id="KW-0862">Zinc</keyword>
<keyword evidence="1" id="KW-0479">Metal-binding</keyword>
<dbReference type="InterPro" id="IPR012337">
    <property type="entry name" value="RNaseH-like_sf"/>
</dbReference>
<dbReference type="GO" id="GO:0008270">
    <property type="term" value="F:zinc ion binding"/>
    <property type="evidence" value="ECO:0007669"/>
    <property type="project" value="UniProtKB-KW"/>
</dbReference>
<feature type="region of interest" description="Disordered" evidence="2">
    <location>
        <begin position="259"/>
        <end position="285"/>
    </location>
</feature>
<evidence type="ECO:0000259" key="3">
    <source>
        <dbReference type="PROSITE" id="PS50158"/>
    </source>
</evidence>
<dbReference type="InterPro" id="IPR025558">
    <property type="entry name" value="DUF4283"/>
</dbReference>
<dbReference type="Gene3D" id="3.30.420.10">
    <property type="entry name" value="Ribonuclease H-like superfamily/Ribonuclease H"/>
    <property type="match status" value="1"/>
</dbReference>
<dbReference type="CDD" id="cd06222">
    <property type="entry name" value="RNase_H_like"/>
    <property type="match status" value="1"/>
</dbReference>
<gene>
    <name evidence="4" type="ORF">BUALT_Bualt07G0135700</name>
</gene>
<feature type="domain" description="CCHC-type" evidence="3">
    <location>
        <begin position="201"/>
        <end position="216"/>
    </location>
</feature>
<reference evidence="4" key="1">
    <citation type="submission" date="2019-10" db="EMBL/GenBank/DDBJ databases">
        <authorList>
            <person name="Zhang R."/>
            <person name="Pan Y."/>
            <person name="Wang J."/>
            <person name="Ma R."/>
            <person name="Yu S."/>
        </authorList>
    </citation>
    <scope>NUCLEOTIDE SEQUENCE</scope>
    <source>
        <strain evidence="4">LA-IB0</strain>
        <tissue evidence="4">Leaf</tissue>
    </source>
</reference>
<dbReference type="AlphaFoldDB" id="A0AAV6XBT9"/>
<sequence>MNLFNELLNSTNSLKVDEKEETPPFNSEDIQAFTLAGKVVADKVLNFGAIKNTLLKAWNCKKKVTCNDIEDNTFAFVFEDKKDFDKVLDMSPWSFRGHLVILKHWNPDYAIGEVKLDATFLWVQALNIRFISPKTSEYIGNKLGKFIKTDLVSESQRWKKALRIRVEIDVTKPLCDLVVFQTKPGMEINVEIRYERLSEFCFKCGKIGHKLNICNETVNLPVTEDNSPHLLFGPWLRAESTLSVKPSYLRTQSLLENKSRSDISPANSLPYKKPNPADQNNPESPCIVSSDTVKKVSPTIQPILSTCPSNSTQPSTEQPNKSLSVPLSLMGRDLNISLPDLVPPVLNAPDIRSDISQNPTLPIQLSNSTLQVGKLDGPIDMDLGQYTNGTILIKNLNIFNHSSNPLPYSAQFPTMPNMRSPWGFRGFLDESGLVDMGFEGNPFTWSNKKGGLANVQLRLDRCIANTSWINLFPQAFVSHLPAINSDHSPILLHTDSHQLGGPKPFCFENMWTRDDTCKDTIFGAWQPPVRGSFSFALHTKIKFTRYALRQWNRTKFGHCQRNISFIQNLISSVQSREPTIENRHLEDALIGDLNELLKREEVMWRQRAKQKCLKEGDANSRFFHLSTIIHRRAEMPNSFQGVKISRSSSSISHIMYADNLLIFGHTKEDNVGSIVEIISKYETWSGQRGTTRTWVDPWIPTIPGFSPSMRQISEVERAQTYLVRYLVDHDTFNFNGKLMFSIGSSRLLRAWWTSKWGLRMEPFEEKNMFDFIQFIPDKGNPIVNSLEIHLEFVQFVACLMDCIWKNQTRVLHGEVKENVEELLKQVYLTTQDHFQTQLSTIKPNRGEERARCDPTQRPSLKVNVDAAFKDGSCCVSVVVRNVSNQLIFAASKMDSAIDALEAELLAIRYACDWLEKSPFEEIVIESDCLGAVEEVSSLKEVSNWKYEVLVLEIRKVFGFKPGWSLSFIRKDLNYLAHNLCQWGFVRCWEGPIPLSLLPENVLCNEIEISPDIDPFFSTL</sequence>
<dbReference type="Pfam" id="PF13456">
    <property type="entry name" value="RVT_3"/>
    <property type="match status" value="1"/>
</dbReference>
<dbReference type="Pfam" id="PF14111">
    <property type="entry name" value="DUF4283"/>
    <property type="match status" value="1"/>
</dbReference>